<dbReference type="Proteomes" id="UP000243579">
    <property type="component" value="Unassembled WGS sequence"/>
</dbReference>
<accession>A0A1V9Y4V2</accession>
<proteinExistence type="predicted"/>
<dbReference type="EMBL" id="JNBR01002877">
    <property type="protein sequence ID" value="OQR80745.1"/>
    <property type="molecule type" value="Genomic_DNA"/>
</dbReference>
<organism evidence="2 3">
    <name type="scientific">Achlya hypogyna</name>
    <name type="common">Oomycete</name>
    <name type="synonym">Protoachlya hypogyna</name>
    <dbReference type="NCBI Taxonomy" id="1202772"/>
    <lineage>
        <taxon>Eukaryota</taxon>
        <taxon>Sar</taxon>
        <taxon>Stramenopiles</taxon>
        <taxon>Oomycota</taxon>
        <taxon>Saprolegniomycetes</taxon>
        <taxon>Saprolegniales</taxon>
        <taxon>Achlyaceae</taxon>
        <taxon>Achlya</taxon>
    </lineage>
</organism>
<dbReference type="Pfam" id="PF03184">
    <property type="entry name" value="DDE_1"/>
    <property type="match status" value="1"/>
</dbReference>
<protein>
    <recommendedName>
        <fullName evidence="1">DDE-1 domain-containing protein</fullName>
    </recommendedName>
</protein>
<gene>
    <name evidence="2" type="ORF">ACHHYP_20861</name>
</gene>
<dbReference type="STRING" id="1202772.A0A1V9Y4V2"/>
<name>A0A1V9Y4V2_ACHHY</name>
<dbReference type="OrthoDB" id="78941at2759"/>
<keyword evidence="3" id="KW-1185">Reference proteome</keyword>
<evidence type="ECO:0000313" key="3">
    <source>
        <dbReference type="Proteomes" id="UP000243579"/>
    </source>
</evidence>
<sequence>MVRFILVQHDDWYHNYRLMHGDSAIQNLTRLCRDFAYRYGFARRRATSNKLKESDMQAQRFEFARVFWLVYPSTLSDNVINVDETGICYDMPPNHITSESKSAIKSMGCDLCALPANCTSVVQPLDVGVMGPFKAYLRYLWLTEEENVYATAAEKRRAAILRAIKAWDMVDSLTIIKSFQKAIPKSY</sequence>
<dbReference type="AlphaFoldDB" id="A0A1V9Y4V2"/>
<evidence type="ECO:0000259" key="1">
    <source>
        <dbReference type="Pfam" id="PF03184"/>
    </source>
</evidence>
<comment type="caution">
    <text evidence="2">The sequence shown here is derived from an EMBL/GenBank/DDBJ whole genome shotgun (WGS) entry which is preliminary data.</text>
</comment>
<dbReference type="GO" id="GO:0003676">
    <property type="term" value="F:nucleic acid binding"/>
    <property type="evidence" value="ECO:0007669"/>
    <property type="project" value="InterPro"/>
</dbReference>
<feature type="domain" description="DDE-1" evidence="1">
    <location>
        <begin position="93"/>
        <end position="179"/>
    </location>
</feature>
<reference evidence="2 3" key="1">
    <citation type="journal article" date="2014" name="Genome Biol. Evol.">
        <title>The secreted proteins of Achlya hypogyna and Thraustotheca clavata identify the ancestral oomycete secretome and reveal gene acquisitions by horizontal gene transfer.</title>
        <authorList>
            <person name="Misner I."/>
            <person name="Blouin N."/>
            <person name="Leonard G."/>
            <person name="Richards T.A."/>
            <person name="Lane C.E."/>
        </authorList>
    </citation>
    <scope>NUCLEOTIDE SEQUENCE [LARGE SCALE GENOMIC DNA]</scope>
    <source>
        <strain evidence="2 3">ATCC 48635</strain>
    </source>
</reference>
<dbReference type="InterPro" id="IPR004875">
    <property type="entry name" value="DDE_SF_endonuclease_dom"/>
</dbReference>
<evidence type="ECO:0000313" key="2">
    <source>
        <dbReference type="EMBL" id="OQR80745.1"/>
    </source>
</evidence>